<keyword evidence="1" id="KW-0539">Nucleus</keyword>
<dbReference type="InParanoid" id="A0A218YUH2"/>
<dbReference type="InterPro" id="IPR021858">
    <property type="entry name" value="Fun_TF"/>
</dbReference>
<dbReference type="GO" id="GO:0008270">
    <property type="term" value="F:zinc ion binding"/>
    <property type="evidence" value="ECO:0007669"/>
    <property type="project" value="InterPro"/>
</dbReference>
<reference evidence="3 4" key="1">
    <citation type="submission" date="2017-04" db="EMBL/GenBank/DDBJ databases">
        <title>Draft genome sequence of Marssonina coronaria NL1: causal agent of apple blotch.</title>
        <authorList>
            <person name="Cheng Q."/>
        </authorList>
    </citation>
    <scope>NUCLEOTIDE SEQUENCE [LARGE SCALE GENOMIC DNA]</scope>
    <source>
        <strain evidence="3 4">NL1</strain>
    </source>
</reference>
<proteinExistence type="predicted"/>
<evidence type="ECO:0000256" key="1">
    <source>
        <dbReference type="ARBA" id="ARBA00023242"/>
    </source>
</evidence>
<dbReference type="GO" id="GO:0000981">
    <property type="term" value="F:DNA-binding transcription factor activity, RNA polymerase II-specific"/>
    <property type="evidence" value="ECO:0007669"/>
    <property type="project" value="InterPro"/>
</dbReference>
<dbReference type="InterPro" id="IPR052400">
    <property type="entry name" value="Zn2-C6_fungal_TF"/>
</dbReference>
<protein>
    <recommendedName>
        <fullName evidence="2">Zn(2)-C6 fungal-type domain-containing protein</fullName>
    </recommendedName>
</protein>
<evidence type="ECO:0000313" key="3">
    <source>
        <dbReference type="EMBL" id="OWO98682.1"/>
    </source>
</evidence>
<dbReference type="Gene3D" id="4.10.240.10">
    <property type="entry name" value="Zn(2)-C6 fungal-type DNA-binding domain"/>
    <property type="match status" value="1"/>
</dbReference>
<dbReference type="PROSITE" id="PS00463">
    <property type="entry name" value="ZN2_CY6_FUNGAL_1"/>
    <property type="match status" value="1"/>
</dbReference>
<dbReference type="PANTHER" id="PTHR47657">
    <property type="entry name" value="STEROL REGULATORY ELEMENT-BINDING PROTEIN ECM22"/>
    <property type="match status" value="1"/>
</dbReference>
<evidence type="ECO:0000313" key="4">
    <source>
        <dbReference type="Proteomes" id="UP000242519"/>
    </source>
</evidence>
<comment type="caution">
    <text evidence="3">The sequence shown here is derived from an EMBL/GenBank/DDBJ whole genome shotgun (WGS) entry which is preliminary data.</text>
</comment>
<dbReference type="PANTHER" id="PTHR47657:SF7">
    <property type="entry name" value="STEROL REGULATORY ELEMENT-BINDING PROTEIN ECM22"/>
    <property type="match status" value="1"/>
</dbReference>
<dbReference type="FunCoup" id="A0A218YUH2">
    <property type="interactions" value="634"/>
</dbReference>
<name>A0A218YUH2_9HELO</name>
<dbReference type="SUPFAM" id="SSF57701">
    <property type="entry name" value="Zn2/Cys6 DNA-binding domain"/>
    <property type="match status" value="1"/>
</dbReference>
<organism evidence="3 4">
    <name type="scientific">Diplocarpon coronariae</name>
    <dbReference type="NCBI Taxonomy" id="2795749"/>
    <lineage>
        <taxon>Eukaryota</taxon>
        <taxon>Fungi</taxon>
        <taxon>Dikarya</taxon>
        <taxon>Ascomycota</taxon>
        <taxon>Pezizomycotina</taxon>
        <taxon>Leotiomycetes</taxon>
        <taxon>Helotiales</taxon>
        <taxon>Drepanopezizaceae</taxon>
        <taxon>Diplocarpon</taxon>
    </lineage>
</organism>
<dbReference type="Pfam" id="PF11951">
    <property type="entry name" value="Fungal_trans_2"/>
    <property type="match status" value="1"/>
</dbReference>
<dbReference type="Pfam" id="PF00172">
    <property type="entry name" value="Zn_clus"/>
    <property type="match status" value="1"/>
</dbReference>
<dbReference type="Proteomes" id="UP000242519">
    <property type="component" value="Unassembled WGS sequence"/>
</dbReference>
<dbReference type="OrthoDB" id="3546279at2759"/>
<dbReference type="STRING" id="503106.A0A218YUH2"/>
<dbReference type="SMART" id="SM00066">
    <property type="entry name" value="GAL4"/>
    <property type="match status" value="1"/>
</dbReference>
<sequence length="407" mass="45394">MASEFIPKRPHKKSRGGCGICKARKVKCDEVRPKCSYCNKRGFTCVFVPPAVKSLPTPPASQSATPLNTTTVPEFEEGVENIHRDDWGLIMSPSSPAVNSSIGILSPTDLRYMHHWSTSTWNSVAVGNWADGVLKMAVPSLAFDHDFLLNTMLGIASLHSQHLLPYPRQAQIQTSIYRARALKGLRNALTDITCGSRKYEAGLITSLMVTILCSRDEIAGEGELTIVQWLILYRGLNTIILLRDYDALNNLSVSPIFRREIAPLKTAPLIPTILVDMLREIGPLDPDFELLEYLCQALDALGLLFGQLKEDGLGPALSIRVITYPSYCPNEFALAAQNRRPRALVILAYYMVFTKLVKDLWWVEGIAEREFGTLLGMLGPEWYAYVEVPVQAMMTNSDYDVVELMLK</sequence>
<evidence type="ECO:0000259" key="2">
    <source>
        <dbReference type="PROSITE" id="PS50048"/>
    </source>
</evidence>
<dbReference type="InterPro" id="IPR001138">
    <property type="entry name" value="Zn2Cys6_DnaBD"/>
</dbReference>
<keyword evidence="4" id="KW-1185">Reference proteome</keyword>
<dbReference type="CDD" id="cd00067">
    <property type="entry name" value="GAL4"/>
    <property type="match status" value="1"/>
</dbReference>
<gene>
    <name evidence="3" type="ORF">B2J93_5839</name>
</gene>
<dbReference type="InterPro" id="IPR036864">
    <property type="entry name" value="Zn2-C6_fun-type_DNA-bd_sf"/>
</dbReference>
<dbReference type="EMBL" id="MZNU01000384">
    <property type="protein sequence ID" value="OWO98682.1"/>
    <property type="molecule type" value="Genomic_DNA"/>
</dbReference>
<dbReference type="PROSITE" id="PS50048">
    <property type="entry name" value="ZN2_CY6_FUNGAL_2"/>
    <property type="match status" value="1"/>
</dbReference>
<accession>A0A218YUH2</accession>
<feature type="domain" description="Zn(2)-C6 fungal-type" evidence="2">
    <location>
        <begin position="17"/>
        <end position="47"/>
    </location>
</feature>
<dbReference type="AlphaFoldDB" id="A0A218YUH2"/>